<comment type="caution">
    <text evidence="2">The sequence shown here is derived from an EMBL/GenBank/DDBJ whole genome shotgun (WGS) entry which is preliminary data.</text>
</comment>
<organism evidence="2 3">
    <name type="scientific">Alligator mississippiensis</name>
    <name type="common">American alligator</name>
    <dbReference type="NCBI Taxonomy" id="8496"/>
    <lineage>
        <taxon>Eukaryota</taxon>
        <taxon>Metazoa</taxon>
        <taxon>Chordata</taxon>
        <taxon>Craniata</taxon>
        <taxon>Vertebrata</taxon>
        <taxon>Euteleostomi</taxon>
        <taxon>Archelosauria</taxon>
        <taxon>Archosauria</taxon>
        <taxon>Crocodylia</taxon>
        <taxon>Alligatoridae</taxon>
        <taxon>Alligatorinae</taxon>
        <taxon>Alligator</taxon>
    </lineage>
</organism>
<evidence type="ECO:0000313" key="3">
    <source>
        <dbReference type="Proteomes" id="UP000050525"/>
    </source>
</evidence>
<name>A0A151M8U2_ALLMI</name>
<dbReference type="EMBL" id="AKHW03006295">
    <property type="protein sequence ID" value="KYO20911.1"/>
    <property type="molecule type" value="Genomic_DNA"/>
</dbReference>
<dbReference type="Proteomes" id="UP000050525">
    <property type="component" value="Unassembled WGS sequence"/>
</dbReference>
<proteinExistence type="predicted"/>
<protein>
    <submittedName>
        <fullName evidence="2">Uncharacterized protein</fullName>
    </submittedName>
</protein>
<accession>A0A151M8U2</accession>
<feature type="region of interest" description="Disordered" evidence="1">
    <location>
        <begin position="1"/>
        <end position="30"/>
    </location>
</feature>
<reference evidence="2 3" key="1">
    <citation type="journal article" date="2012" name="Genome Biol.">
        <title>Sequencing three crocodilian genomes to illuminate the evolution of archosaurs and amniotes.</title>
        <authorList>
            <person name="St John J.A."/>
            <person name="Braun E.L."/>
            <person name="Isberg S.R."/>
            <person name="Miles L.G."/>
            <person name="Chong A.Y."/>
            <person name="Gongora J."/>
            <person name="Dalzell P."/>
            <person name="Moran C."/>
            <person name="Bed'hom B."/>
            <person name="Abzhanov A."/>
            <person name="Burgess S.C."/>
            <person name="Cooksey A.M."/>
            <person name="Castoe T.A."/>
            <person name="Crawford N.G."/>
            <person name="Densmore L.D."/>
            <person name="Drew J.C."/>
            <person name="Edwards S.V."/>
            <person name="Faircloth B.C."/>
            <person name="Fujita M.K."/>
            <person name="Greenwold M.J."/>
            <person name="Hoffmann F.G."/>
            <person name="Howard J.M."/>
            <person name="Iguchi T."/>
            <person name="Janes D.E."/>
            <person name="Khan S.Y."/>
            <person name="Kohno S."/>
            <person name="de Koning A.J."/>
            <person name="Lance S.L."/>
            <person name="McCarthy F.M."/>
            <person name="McCormack J.E."/>
            <person name="Merchant M.E."/>
            <person name="Peterson D.G."/>
            <person name="Pollock D.D."/>
            <person name="Pourmand N."/>
            <person name="Raney B.J."/>
            <person name="Roessler K.A."/>
            <person name="Sanford J.R."/>
            <person name="Sawyer R.H."/>
            <person name="Schmidt C.J."/>
            <person name="Triplett E.W."/>
            <person name="Tuberville T.D."/>
            <person name="Venegas-Anaya M."/>
            <person name="Howard J.T."/>
            <person name="Jarvis E.D."/>
            <person name="Guillette L.J.Jr."/>
            <person name="Glenn T.C."/>
            <person name="Green R.E."/>
            <person name="Ray D.A."/>
        </authorList>
    </citation>
    <scope>NUCLEOTIDE SEQUENCE [LARGE SCALE GENOMIC DNA]</scope>
    <source>
        <strain evidence="2">KSC_2009_1</strain>
    </source>
</reference>
<keyword evidence="3" id="KW-1185">Reference proteome</keyword>
<dbReference type="AlphaFoldDB" id="A0A151M8U2"/>
<evidence type="ECO:0000256" key="1">
    <source>
        <dbReference type="SAM" id="MobiDB-lite"/>
    </source>
</evidence>
<sequence>MRSSDLKYPTAVQVTSEKQPGPMGISTPGDLRKTSYSLLKETTRSILISPSGIKIGSERIQKGSVTEN</sequence>
<gene>
    <name evidence="2" type="ORF">Y1Q_0001251</name>
</gene>
<evidence type="ECO:0000313" key="2">
    <source>
        <dbReference type="EMBL" id="KYO20911.1"/>
    </source>
</evidence>